<evidence type="ECO:0000313" key="1">
    <source>
        <dbReference type="EMBL" id="RMI45760.1"/>
    </source>
</evidence>
<name>A0A3M2M9L0_9ACTN</name>
<accession>A0A3M2M9L0</accession>
<dbReference type="RefSeq" id="WP_122193911.1">
    <property type="nucleotide sequence ID" value="NZ_JBHSKC010000001.1"/>
</dbReference>
<dbReference type="AlphaFoldDB" id="A0A3M2M9L0"/>
<organism evidence="1 2">
    <name type="scientific">Actinomadura harenae</name>
    <dbReference type="NCBI Taxonomy" id="2483351"/>
    <lineage>
        <taxon>Bacteria</taxon>
        <taxon>Bacillati</taxon>
        <taxon>Actinomycetota</taxon>
        <taxon>Actinomycetes</taxon>
        <taxon>Streptosporangiales</taxon>
        <taxon>Thermomonosporaceae</taxon>
        <taxon>Actinomadura</taxon>
    </lineage>
</organism>
<dbReference type="EMBL" id="RFFG01000012">
    <property type="protein sequence ID" value="RMI45760.1"/>
    <property type="molecule type" value="Genomic_DNA"/>
</dbReference>
<protein>
    <recommendedName>
        <fullName evidence="3">Guanylate cyclase domain-containing protein</fullName>
    </recommendedName>
</protein>
<proteinExistence type="predicted"/>
<keyword evidence="2" id="KW-1185">Reference proteome</keyword>
<gene>
    <name evidence="1" type="ORF">EBO15_09245</name>
</gene>
<dbReference type="OrthoDB" id="3424167at2"/>
<sequence length="248" mass="26316">MTAPRFRSLLVVDAEGFSKHPDARLPALHTEIREALDAACEASGLGEVWRSADFRQSTGDGILAVLPHEATPALVHPFTDRLQDVLAGAARRLRADGLRLRLRVALHVGLVDDQHPVTAGIATATNDVSRLLDSDPLRAALGGSDPDVTFAALIVSAEVFDTYVRGGHVVALPPSRFTQVRAKVKQFDRPAYLYVPVPSAKQAAETPALTAKPPAPSGVSINGVTLSGDGNQNVIGSWTGGDIRQERA</sequence>
<evidence type="ECO:0000313" key="2">
    <source>
        <dbReference type="Proteomes" id="UP000282674"/>
    </source>
</evidence>
<reference evidence="1 2" key="1">
    <citation type="submission" date="2018-10" db="EMBL/GenBank/DDBJ databases">
        <title>Isolation from soil.</title>
        <authorList>
            <person name="Hu J."/>
        </authorList>
    </citation>
    <scope>NUCLEOTIDE SEQUENCE [LARGE SCALE GENOMIC DNA]</scope>
    <source>
        <strain evidence="1 2">NEAU-Ht49</strain>
    </source>
</reference>
<dbReference type="Proteomes" id="UP000282674">
    <property type="component" value="Unassembled WGS sequence"/>
</dbReference>
<evidence type="ECO:0008006" key="3">
    <source>
        <dbReference type="Google" id="ProtNLM"/>
    </source>
</evidence>
<comment type="caution">
    <text evidence="1">The sequence shown here is derived from an EMBL/GenBank/DDBJ whole genome shotgun (WGS) entry which is preliminary data.</text>
</comment>